<accession>A0A511K929</accession>
<evidence type="ECO:0000313" key="3">
    <source>
        <dbReference type="Proteomes" id="UP000321518"/>
    </source>
</evidence>
<dbReference type="Proteomes" id="UP000321518">
    <property type="component" value="Unassembled WGS sequence"/>
</dbReference>
<reference evidence="2 3" key="1">
    <citation type="submission" date="2019-07" db="EMBL/GenBank/DDBJ databases">
        <title>Rhodotorula toruloides NBRC10032 genome sequencing.</title>
        <authorList>
            <person name="Shida Y."/>
            <person name="Takaku H."/>
            <person name="Ogasawara W."/>
            <person name="Mori K."/>
        </authorList>
    </citation>
    <scope>NUCLEOTIDE SEQUENCE [LARGE SCALE GENOMIC DNA]</scope>
    <source>
        <strain evidence="2 3">NBRC10032</strain>
    </source>
</reference>
<sequence length="173" mass="20055">MWNHRGDHDNRHAAFVQLTSRKKGHLHWSMFDDYDIILAGYLDDGEFAGLPAAKQQRTVKLLLRSTRDKAACARFIFRNCVLERADGRSVHVQEVNEQKQEERVWKTLMENNGSLLLFWTMMVYHGINQQEFEECQTRPEQPSLKGEGKRSRAPPPPDEKPDINPKRGRVGAE</sequence>
<dbReference type="EMBL" id="BJWK01000002">
    <property type="protein sequence ID" value="GEM06840.1"/>
    <property type="molecule type" value="Genomic_DNA"/>
</dbReference>
<evidence type="ECO:0000256" key="1">
    <source>
        <dbReference type="SAM" id="MobiDB-lite"/>
    </source>
</evidence>
<proteinExistence type="predicted"/>
<feature type="compositionally biased region" description="Basic and acidic residues" evidence="1">
    <location>
        <begin position="157"/>
        <end position="173"/>
    </location>
</feature>
<protein>
    <submittedName>
        <fullName evidence="2">Uncharacterized protein</fullName>
    </submittedName>
</protein>
<dbReference type="AlphaFoldDB" id="A0A511K929"/>
<name>A0A511K929_RHOTO</name>
<dbReference type="OrthoDB" id="10305784at2759"/>
<organism evidence="2 3">
    <name type="scientific">Rhodotorula toruloides</name>
    <name type="common">Yeast</name>
    <name type="synonym">Rhodosporidium toruloides</name>
    <dbReference type="NCBI Taxonomy" id="5286"/>
    <lineage>
        <taxon>Eukaryota</taxon>
        <taxon>Fungi</taxon>
        <taxon>Dikarya</taxon>
        <taxon>Basidiomycota</taxon>
        <taxon>Pucciniomycotina</taxon>
        <taxon>Microbotryomycetes</taxon>
        <taxon>Sporidiobolales</taxon>
        <taxon>Sporidiobolaceae</taxon>
        <taxon>Rhodotorula</taxon>
    </lineage>
</organism>
<comment type="caution">
    <text evidence="2">The sequence shown here is derived from an EMBL/GenBank/DDBJ whole genome shotgun (WGS) entry which is preliminary data.</text>
</comment>
<evidence type="ECO:0000313" key="2">
    <source>
        <dbReference type="EMBL" id="GEM06840.1"/>
    </source>
</evidence>
<feature type="region of interest" description="Disordered" evidence="1">
    <location>
        <begin position="133"/>
        <end position="173"/>
    </location>
</feature>
<gene>
    <name evidence="2" type="ORF">Rt10032_c02g0857</name>
</gene>